<sequence length="244" mass="27895">MRKVFFIITLLAATMVKAQQYTGMQGLIHVPTADMDTVGVARIGAQYLPKEMVSDKMTVDKEKFNTFSNYLSITPFRWIEIGYCYTLWKFHKNKDPKEKIGFYAKDRYFSVRIQPIREAKWWPSVVIGGNDVISSRDNGTSGSMYNKNFYVAMTKHAKLPGVTLGGHVAYRKWKRDYNHKWNGVVGGITLQPDFYSPLRAIVEWDGNEVNAGVDCRLFKFLQLQCALQDGKNFTGGLCFCINLL</sequence>
<dbReference type="Pfam" id="PF06082">
    <property type="entry name" value="YjbH"/>
    <property type="match status" value="1"/>
</dbReference>
<protein>
    <submittedName>
        <fullName evidence="2">Exopolysaccharide biosynthesis protein YbjH</fullName>
    </submittedName>
</protein>
<feature type="chain" id="PRO_5013201007" evidence="1">
    <location>
        <begin position="19"/>
        <end position="244"/>
    </location>
</feature>
<keyword evidence="1" id="KW-0732">Signal</keyword>
<name>A0A1M7DMC5_XYLRU</name>
<evidence type="ECO:0000313" key="2">
    <source>
        <dbReference type="EMBL" id="SHL80671.1"/>
    </source>
</evidence>
<accession>A0A1M7DMC5</accession>
<gene>
    <name evidence="2" type="ORF">SAMN04488494_0784</name>
</gene>
<dbReference type="AlphaFoldDB" id="A0A1M7DMC5"/>
<evidence type="ECO:0000256" key="1">
    <source>
        <dbReference type="SAM" id="SignalP"/>
    </source>
</evidence>
<dbReference type="InterPro" id="IPR010344">
    <property type="entry name" value="YbjH"/>
</dbReference>
<dbReference type="RefSeq" id="WP_073042927.1">
    <property type="nucleotide sequence ID" value="NZ_FOLF01000002.1"/>
</dbReference>
<dbReference type="Proteomes" id="UP000184280">
    <property type="component" value="Unassembled WGS sequence"/>
</dbReference>
<feature type="signal peptide" evidence="1">
    <location>
        <begin position="1"/>
        <end position="18"/>
    </location>
</feature>
<dbReference type="EMBL" id="FRCJ01000001">
    <property type="protein sequence ID" value="SHL80671.1"/>
    <property type="molecule type" value="Genomic_DNA"/>
</dbReference>
<reference evidence="2 3" key="1">
    <citation type="submission" date="2016-11" db="EMBL/GenBank/DDBJ databases">
        <authorList>
            <person name="Jaros S."/>
            <person name="Januszkiewicz K."/>
            <person name="Wedrychowicz H."/>
        </authorList>
    </citation>
    <scope>NUCLEOTIDE SEQUENCE [LARGE SCALE GENOMIC DNA]</scope>
    <source>
        <strain evidence="2 3">BPI-34</strain>
    </source>
</reference>
<proteinExistence type="predicted"/>
<organism evidence="2 3">
    <name type="scientific">Xylanibacter ruminicola</name>
    <name type="common">Prevotella ruminicola</name>
    <dbReference type="NCBI Taxonomy" id="839"/>
    <lineage>
        <taxon>Bacteria</taxon>
        <taxon>Pseudomonadati</taxon>
        <taxon>Bacteroidota</taxon>
        <taxon>Bacteroidia</taxon>
        <taxon>Bacteroidales</taxon>
        <taxon>Prevotellaceae</taxon>
        <taxon>Xylanibacter</taxon>
    </lineage>
</organism>
<evidence type="ECO:0000313" key="3">
    <source>
        <dbReference type="Proteomes" id="UP000184280"/>
    </source>
</evidence>